<reference evidence="2 3" key="1">
    <citation type="submission" date="2019-10" db="EMBL/GenBank/DDBJ databases">
        <title>Assembly and Annotation for the nematode Trichostrongylus colubriformis.</title>
        <authorList>
            <person name="Martin J."/>
        </authorList>
    </citation>
    <scope>NUCLEOTIDE SEQUENCE [LARGE SCALE GENOMIC DNA]</scope>
    <source>
        <strain evidence="2">G859</strain>
        <tissue evidence="2">Whole worm</tissue>
    </source>
</reference>
<feature type="region of interest" description="Disordered" evidence="1">
    <location>
        <begin position="47"/>
        <end position="79"/>
    </location>
</feature>
<dbReference type="EMBL" id="WIXE01000484">
    <property type="protein sequence ID" value="KAK5986543.1"/>
    <property type="molecule type" value="Genomic_DNA"/>
</dbReference>
<evidence type="ECO:0000256" key="1">
    <source>
        <dbReference type="SAM" id="MobiDB-lite"/>
    </source>
</evidence>
<protein>
    <submittedName>
        <fullName evidence="2">Uncharacterized protein</fullName>
    </submittedName>
</protein>
<gene>
    <name evidence="2" type="ORF">GCK32_015135</name>
</gene>
<name>A0AAN8GF85_TRICO</name>
<dbReference type="AlphaFoldDB" id="A0AAN8GF85"/>
<proteinExistence type="predicted"/>
<accession>A0AAN8GF85</accession>
<evidence type="ECO:0000313" key="2">
    <source>
        <dbReference type="EMBL" id="KAK5986543.1"/>
    </source>
</evidence>
<dbReference type="Proteomes" id="UP001331761">
    <property type="component" value="Unassembled WGS sequence"/>
</dbReference>
<evidence type="ECO:0000313" key="3">
    <source>
        <dbReference type="Proteomes" id="UP001331761"/>
    </source>
</evidence>
<comment type="caution">
    <text evidence="2">The sequence shown here is derived from an EMBL/GenBank/DDBJ whole genome shotgun (WGS) entry which is preliminary data.</text>
</comment>
<keyword evidence="3" id="KW-1185">Reference proteome</keyword>
<feature type="compositionally biased region" description="Acidic residues" evidence="1">
    <location>
        <begin position="69"/>
        <end position="79"/>
    </location>
</feature>
<sequence>MSDDKLTSPEARRMFKTGLLIAGMKGTIRSLGKLNLSALVDSFVATDPHSTRPLHSSTLSPDSPRPIEAEETAIVEDRT</sequence>
<organism evidence="2 3">
    <name type="scientific">Trichostrongylus colubriformis</name>
    <name type="common">Black scour worm</name>
    <dbReference type="NCBI Taxonomy" id="6319"/>
    <lineage>
        <taxon>Eukaryota</taxon>
        <taxon>Metazoa</taxon>
        <taxon>Ecdysozoa</taxon>
        <taxon>Nematoda</taxon>
        <taxon>Chromadorea</taxon>
        <taxon>Rhabditida</taxon>
        <taxon>Rhabditina</taxon>
        <taxon>Rhabditomorpha</taxon>
        <taxon>Strongyloidea</taxon>
        <taxon>Trichostrongylidae</taxon>
        <taxon>Trichostrongylus</taxon>
    </lineage>
</organism>